<dbReference type="Proteomes" id="UP000479132">
    <property type="component" value="Unassembled WGS sequence"/>
</dbReference>
<gene>
    <name evidence="2" type="ORF">G3569_14800</name>
</gene>
<organism evidence="2 3">
    <name type="scientific">Fodinibius halophilus</name>
    <dbReference type="NCBI Taxonomy" id="1736908"/>
    <lineage>
        <taxon>Bacteria</taxon>
        <taxon>Pseudomonadati</taxon>
        <taxon>Balneolota</taxon>
        <taxon>Balneolia</taxon>
        <taxon>Balneolales</taxon>
        <taxon>Balneolaceae</taxon>
        <taxon>Fodinibius</taxon>
    </lineage>
</organism>
<sequence length="214" mass="24414">MDRLKYIQVQLKIMNRYLNLTIGLVLFYILSGIILVDFSRSYAINIPLISVALAISFTGGLFGRLFCEKKNEIQGYMLTPWFLRSVILSKNIALLLLSAAVPLPMLVAASFFVPIAAQDYIDMALYFITSISVCLLLGNVVSISKNIMSSERLGFSPLQWLIVAVSPVPYLIFKSWMGSWTLCVLFFCVSCFVWYFYELPWAERNFQTVFYKIS</sequence>
<reference evidence="2 3" key="1">
    <citation type="submission" date="2020-02" db="EMBL/GenBank/DDBJ databases">
        <title>Aliifodinibius halophilus 2W32, complete genome.</title>
        <authorList>
            <person name="Li Y."/>
            <person name="Wu S."/>
        </authorList>
    </citation>
    <scope>NUCLEOTIDE SEQUENCE [LARGE SCALE GENOMIC DNA]</scope>
    <source>
        <strain evidence="2 3">2W32</strain>
    </source>
</reference>
<keyword evidence="1" id="KW-1133">Transmembrane helix</keyword>
<keyword evidence="1" id="KW-0812">Transmembrane</keyword>
<evidence type="ECO:0000313" key="2">
    <source>
        <dbReference type="EMBL" id="NGP89625.1"/>
    </source>
</evidence>
<proteinExistence type="predicted"/>
<dbReference type="RefSeq" id="WP_165270566.1">
    <property type="nucleotide sequence ID" value="NZ_JAALLS010000022.1"/>
</dbReference>
<evidence type="ECO:0000256" key="1">
    <source>
        <dbReference type="SAM" id="Phobius"/>
    </source>
</evidence>
<feature type="transmembrane region" description="Helical" evidence="1">
    <location>
        <begin position="123"/>
        <end position="141"/>
    </location>
</feature>
<feature type="transmembrane region" description="Helical" evidence="1">
    <location>
        <begin position="42"/>
        <end position="67"/>
    </location>
</feature>
<keyword evidence="1" id="KW-0472">Membrane</keyword>
<keyword evidence="3" id="KW-1185">Reference proteome</keyword>
<accession>A0A6M1T847</accession>
<dbReference type="AlphaFoldDB" id="A0A6M1T847"/>
<evidence type="ECO:0000313" key="3">
    <source>
        <dbReference type="Proteomes" id="UP000479132"/>
    </source>
</evidence>
<protein>
    <submittedName>
        <fullName evidence="2">Uncharacterized protein</fullName>
    </submittedName>
</protein>
<feature type="transmembrane region" description="Helical" evidence="1">
    <location>
        <begin position="179"/>
        <end position="197"/>
    </location>
</feature>
<name>A0A6M1T847_9BACT</name>
<feature type="transmembrane region" description="Helical" evidence="1">
    <location>
        <begin position="153"/>
        <end position="173"/>
    </location>
</feature>
<feature type="transmembrane region" description="Helical" evidence="1">
    <location>
        <begin position="92"/>
        <end position="117"/>
    </location>
</feature>
<feature type="transmembrane region" description="Helical" evidence="1">
    <location>
        <begin position="17"/>
        <end position="36"/>
    </location>
</feature>
<dbReference type="EMBL" id="JAALLS010000022">
    <property type="protein sequence ID" value="NGP89625.1"/>
    <property type="molecule type" value="Genomic_DNA"/>
</dbReference>
<comment type="caution">
    <text evidence="2">The sequence shown here is derived from an EMBL/GenBank/DDBJ whole genome shotgun (WGS) entry which is preliminary data.</text>
</comment>